<dbReference type="AlphaFoldDB" id="A0A6A6FFS5"/>
<reference evidence="2" key="1">
    <citation type="journal article" date="2020" name="Stud. Mycol.">
        <title>101 Dothideomycetes genomes: a test case for predicting lifestyles and emergence of pathogens.</title>
        <authorList>
            <person name="Haridas S."/>
            <person name="Albert R."/>
            <person name="Binder M."/>
            <person name="Bloem J."/>
            <person name="Labutti K."/>
            <person name="Salamov A."/>
            <person name="Andreopoulos B."/>
            <person name="Baker S."/>
            <person name="Barry K."/>
            <person name="Bills G."/>
            <person name="Bluhm B."/>
            <person name="Cannon C."/>
            <person name="Castanera R."/>
            <person name="Culley D."/>
            <person name="Daum C."/>
            <person name="Ezra D."/>
            <person name="Gonzalez J."/>
            <person name="Henrissat B."/>
            <person name="Kuo A."/>
            <person name="Liang C."/>
            <person name="Lipzen A."/>
            <person name="Lutzoni F."/>
            <person name="Magnuson J."/>
            <person name="Mondo S."/>
            <person name="Nolan M."/>
            <person name="Ohm R."/>
            <person name="Pangilinan J."/>
            <person name="Park H.-J."/>
            <person name="Ramirez L."/>
            <person name="Alfaro M."/>
            <person name="Sun H."/>
            <person name="Tritt A."/>
            <person name="Yoshinaga Y."/>
            <person name="Zwiers L.-H."/>
            <person name="Turgeon B."/>
            <person name="Goodwin S."/>
            <person name="Spatafora J."/>
            <person name="Crous P."/>
            <person name="Grigoriev I."/>
        </authorList>
    </citation>
    <scope>NUCLEOTIDE SEQUENCE</scope>
    <source>
        <strain evidence="2">SCOH1-5</strain>
    </source>
</reference>
<dbReference type="InterPro" id="IPR029058">
    <property type="entry name" value="AB_hydrolase_fold"/>
</dbReference>
<evidence type="ECO:0000313" key="3">
    <source>
        <dbReference type="Proteomes" id="UP000799539"/>
    </source>
</evidence>
<name>A0A6A6FFS5_9PEZI</name>
<dbReference type="EMBL" id="ML992673">
    <property type="protein sequence ID" value="KAF2212233.1"/>
    <property type="molecule type" value="Genomic_DNA"/>
</dbReference>
<dbReference type="Gene3D" id="3.40.50.1820">
    <property type="entry name" value="alpha/beta hydrolase"/>
    <property type="match status" value="1"/>
</dbReference>
<evidence type="ECO:0000259" key="1">
    <source>
        <dbReference type="Pfam" id="PF00561"/>
    </source>
</evidence>
<dbReference type="PANTHER" id="PTHR43433:SF5">
    <property type="entry name" value="AB HYDROLASE-1 DOMAIN-CONTAINING PROTEIN"/>
    <property type="match status" value="1"/>
</dbReference>
<accession>A0A6A6FFS5</accession>
<gene>
    <name evidence="2" type="ORF">CERZMDRAFT_41719</name>
</gene>
<dbReference type="OrthoDB" id="19657at2759"/>
<organism evidence="2 3">
    <name type="scientific">Cercospora zeae-maydis SCOH1-5</name>
    <dbReference type="NCBI Taxonomy" id="717836"/>
    <lineage>
        <taxon>Eukaryota</taxon>
        <taxon>Fungi</taxon>
        <taxon>Dikarya</taxon>
        <taxon>Ascomycota</taxon>
        <taxon>Pezizomycotina</taxon>
        <taxon>Dothideomycetes</taxon>
        <taxon>Dothideomycetidae</taxon>
        <taxon>Mycosphaerellales</taxon>
        <taxon>Mycosphaerellaceae</taxon>
        <taxon>Cercospora</taxon>
    </lineage>
</organism>
<dbReference type="InterPro" id="IPR050471">
    <property type="entry name" value="AB_hydrolase"/>
</dbReference>
<sequence>MASVSIGPTWTEILHEKAQTYGLVRRPADSRRPHELAHGGLGPPPLTAAEVLAHPEFPHTYWELKPDVQGSVEVAKGRGGPLKIAYEIHGRGPSRIVVGTVTCTVCARSDVFEQWIMGLGGFKKAWQRQTRDFGHVQADKYSCLIFDNRGIGESDKPLLRYTTSEMARDVIELLDHVGWTEDRSVHVVGISMGGMICQELAALIPQRICSLNLISTAPRVVRTIPFLDNVKNRINLVIPKSLDNQVAKVKGDCYTTEWLAKPDETEYVVQPFPTNGDRFAAGELAKRLDAGAFTTTGFICQLYAAGFHHKSAAQLKKIGDEVDRRRILVLHGKQDKMLGFVHAEMLIEDFGGEGSGITTSIHENLGHVAPLEMRREFNRIIAERIKKTEAMNRE</sequence>
<evidence type="ECO:0000313" key="2">
    <source>
        <dbReference type="EMBL" id="KAF2212233.1"/>
    </source>
</evidence>
<dbReference type="Pfam" id="PF00561">
    <property type="entry name" value="Abhydrolase_1"/>
    <property type="match status" value="1"/>
</dbReference>
<dbReference type="PANTHER" id="PTHR43433">
    <property type="entry name" value="HYDROLASE, ALPHA/BETA FOLD FAMILY PROTEIN"/>
    <property type="match status" value="1"/>
</dbReference>
<proteinExistence type="predicted"/>
<dbReference type="InterPro" id="IPR000073">
    <property type="entry name" value="AB_hydrolase_1"/>
</dbReference>
<protein>
    <recommendedName>
        <fullName evidence="1">AB hydrolase-1 domain-containing protein</fullName>
    </recommendedName>
</protein>
<keyword evidence="3" id="KW-1185">Reference proteome</keyword>
<dbReference type="Proteomes" id="UP000799539">
    <property type="component" value="Unassembled WGS sequence"/>
</dbReference>
<dbReference type="SUPFAM" id="SSF53474">
    <property type="entry name" value="alpha/beta-Hydrolases"/>
    <property type="match status" value="1"/>
</dbReference>
<feature type="domain" description="AB hydrolase-1" evidence="1">
    <location>
        <begin position="135"/>
        <end position="338"/>
    </location>
</feature>